<dbReference type="InterPro" id="IPR000156">
    <property type="entry name" value="Ran_bind_dom"/>
</dbReference>
<proteinExistence type="predicted"/>
<gene>
    <name evidence="2" type="primary">APR3_4</name>
    <name evidence="2" type="ORF">CK203_043593</name>
</gene>
<dbReference type="PROSITE" id="PS50196">
    <property type="entry name" value="RANBD1"/>
    <property type="match status" value="1"/>
</dbReference>
<comment type="caution">
    <text evidence="2">The sequence shown here is derived from an EMBL/GenBank/DDBJ whole genome shotgun (WGS) entry which is preliminary data.</text>
</comment>
<reference evidence="2 3" key="1">
    <citation type="journal article" date="2018" name="PLoS Genet.">
        <title>Population sequencing reveals clonal diversity and ancestral inbreeding in the grapevine cultivar Chardonnay.</title>
        <authorList>
            <person name="Roach M.J."/>
            <person name="Johnson D.L."/>
            <person name="Bohlmann J."/>
            <person name="van Vuuren H.J."/>
            <person name="Jones S.J."/>
            <person name="Pretorius I.S."/>
            <person name="Schmidt S.A."/>
            <person name="Borneman A.R."/>
        </authorList>
    </citation>
    <scope>NUCLEOTIDE SEQUENCE [LARGE SCALE GENOMIC DNA]</scope>
    <source>
        <strain evidence="3">cv. Chardonnay</strain>
        <tissue evidence="2">Leaf</tissue>
    </source>
</reference>
<evidence type="ECO:0000313" key="2">
    <source>
        <dbReference type="EMBL" id="RVW89500.1"/>
    </source>
</evidence>
<dbReference type="Gene3D" id="2.30.29.30">
    <property type="entry name" value="Pleckstrin-homology domain (PH domain)/Phosphotyrosine-binding domain (PTB)"/>
    <property type="match status" value="1"/>
</dbReference>
<evidence type="ECO:0000259" key="1">
    <source>
        <dbReference type="PROSITE" id="PS50196"/>
    </source>
</evidence>
<dbReference type="InterPro" id="IPR011993">
    <property type="entry name" value="PH-like_dom_sf"/>
</dbReference>
<name>A0A438HYP3_VITVI</name>
<evidence type="ECO:0000313" key="3">
    <source>
        <dbReference type="Proteomes" id="UP000288805"/>
    </source>
</evidence>
<dbReference type="EMBL" id="QGNW01000163">
    <property type="protein sequence ID" value="RVW89500.1"/>
    <property type="molecule type" value="Genomic_DNA"/>
</dbReference>
<organism evidence="2 3">
    <name type="scientific">Vitis vinifera</name>
    <name type="common">Grape</name>
    <dbReference type="NCBI Taxonomy" id="29760"/>
    <lineage>
        <taxon>Eukaryota</taxon>
        <taxon>Viridiplantae</taxon>
        <taxon>Streptophyta</taxon>
        <taxon>Embryophyta</taxon>
        <taxon>Tracheophyta</taxon>
        <taxon>Spermatophyta</taxon>
        <taxon>Magnoliopsida</taxon>
        <taxon>eudicotyledons</taxon>
        <taxon>Gunneridae</taxon>
        <taxon>Pentapetalae</taxon>
        <taxon>rosids</taxon>
        <taxon>Vitales</taxon>
        <taxon>Vitaceae</taxon>
        <taxon>Viteae</taxon>
        <taxon>Vitis</taxon>
    </lineage>
</organism>
<sequence>MDKALQELRNDMPIAFSGAKDVVLMEYARLTGQPFKVFNLDTGRWTRSQWSRDLPELPLQNLNNPQGGPGFGTNQSHFHMKPISYGIPNKDHRYLHGHKPEASEHSFFSGASGSNKGLKMDSPLNNTWPPMPSQLPKLFGYSFITTGEEDEDAILDRKAKLYRFDKEVNQW</sequence>
<accession>A0A438HYP3</accession>
<dbReference type="Pfam" id="PF00638">
    <property type="entry name" value="Ran_BP1"/>
    <property type="match status" value="1"/>
</dbReference>
<dbReference type="AlphaFoldDB" id="A0A438HYP3"/>
<protein>
    <submittedName>
        <fullName evidence="2">5'-adenylylsulfate reductase 3, chloroplastic</fullName>
    </submittedName>
</protein>
<feature type="domain" description="RanBD1" evidence="1">
    <location>
        <begin position="135"/>
        <end position="171"/>
    </location>
</feature>
<dbReference type="SUPFAM" id="SSF50729">
    <property type="entry name" value="PH domain-like"/>
    <property type="match status" value="1"/>
</dbReference>
<dbReference type="Proteomes" id="UP000288805">
    <property type="component" value="Unassembled WGS sequence"/>
</dbReference>